<evidence type="ECO:0000259" key="2">
    <source>
        <dbReference type="Pfam" id="PF12207"/>
    </source>
</evidence>
<keyword evidence="1" id="KW-0472">Membrane</keyword>
<dbReference type="InterPro" id="IPR022019">
    <property type="entry name" value="DUF3600"/>
</dbReference>
<dbReference type="EMBL" id="RZTZ01000008">
    <property type="protein sequence ID" value="RVT59830.1"/>
    <property type="molecule type" value="Genomic_DNA"/>
</dbReference>
<accession>A0A437K7K4</accession>
<proteinExistence type="predicted"/>
<keyword evidence="1" id="KW-1133">Transmembrane helix</keyword>
<keyword evidence="1" id="KW-0812">Transmembrane</keyword>
<protein>
    <submittedName>
        <fullName evidence="3">DUF3600 domain-containing protein</fullName>
    </submittedName>
</protein>
<dbReference type="AlphaFoldDB" id="A0A437K7K4"/>
<name>A0A437K7K4_9BACI</name>
<keyword evidence="4" id="KW-1185">Reference proteome</keyword>
<sequence length="227" mass="25681">MNIETKLRESLQEIGKEITPPPGLRMNVMTSIHLGKSKTKKRIITGVLAAALLIPTGAFATKSLIADGLYGSFDNLKKHITSATMEGYLRLDAKIAQAQGQIEPAEYKEFIGLVKIMTDAKLEFGDKYGGINYAALTQEKQTELAKVYLEIQPYYDQLNGLESSKELLTEEEYKQYIKSLMVYEEIISKSQINPDHYIETKEIPTDLQGPFEEARVFIDYVNEKQME</sequence>
<dbReference type="RefSeq" id="WP_127739609.1">
    <property type="nucleotide sequence ID" value="NZ_RZTZ01000008.1"/>
</dbReference>
<organism evidence="3 4">
    <name type="scientific">Niallia taxi</name>
    <dbReference type="NCBI Taxonomy" id="2499688"/>
    <lineage>
        <taxon>Bacteria</taxon>
        <taxon>Bacillati</taxon>
        <taxon>Bacillota</taxon>
        <taxon>Bacilli</taxon>
        <taxon>Bacillales</taxon>
        <taxon>Bacillaceae</taxon>
        <taxon>Niallia</taxon>
    </lineage>
</organism>
<dbReference type="Gene3D" id="1.10.3950.10">
    <property type="entry name" value="putative ecf-type sigma factor negative effector from bacillus cereus"/>
    <property type="match status" value="1"/>
</dbReference>
<gene>
    <name evidence="3" type="ORF">EM808_18090</name>
</gene>
<dbReference type="InterPro" id="IPR038267">
    <property type="entry name" value="ECF_sigma_eff"/>
</dbReference>
<feature type="transmembrane region" description="Helical" evidence="1">
    <location>
        <begin position="43"/>
        <end position="60"/>
    </location>
</feature>
<dbReference type="Pfam" id="PF12207">
    <property type="entry name" value="DUF3600"/>
    <property type="match status" value="1"/>
</dbReference>
<evidence type="ECO:0000256" key="1">
    <source>
        <dbReference type="SAM" id="Phobius"/>
    </source>
</evidence>
<evidence type="ECO:0000313" key="4">
    <source>
        <dbReference type="Proteomes" id="UP000288024"/>
    </source>
</evidence>
<evidence type="ECO:0000313" key="3">
    <source>
        <dbReference type="EMBL" id="RVT59830.1"/>
    </source>
</evidence>
<dbReference type="Proteomes" id="UP000288024">
    <property type="component" value="Unassembled WGS sequence"/>
</dbReference>
<reference evidence="3 4" key="1">
    <citation type="submission" date="2019-01" db="EMBL/GenBank/DDBJ databases">
        <title>Bacillus sp. M5HDSG1-1, whole genome shotgun sequence.</title>
        <authorList>
            <person name="Tuo L."/>
        </authorList>
    </citation>
    <scope>NUCLEOTIDE SEQUENCE [LARGE SCALE GENOMIC DNA]</scope>
    <source>
        <strain evidence="3 4">M5HDSG1-1</strain>
    </source>
</reference>
<comment type="caution">
    <text evidence="3">The sequence shown here is derived from an EMBL/GenBank/DDBJ whole genome shotgun (WGS) entry which is preliminary data.</text>
</comment>
<feature type="domain" description="DUF3600" evidence="2">
    <location>
        <begin position="63"/>
        <end position="224"/>
    </location>
</feature>